<organism evidence="10 11">
    <name type="scientific">Candidatus Infernicultor aquiphilus</name>
    <dbReference type="NCBI Taxonomy" id="1805029"/>
    <lineage>
        <taxon>Bacteria</taxon>
        <taxon>Pseudomonadati</taxon>
        <taxon>Atribacterota</taxon>
        <taxon>Candidatus Phoenicimicrobiia</taxon>
        <taxon>Candidatus Pheonicimicrobiales</taxon>
        <taxon>Candidatus Phoenicimicrobiaceae</taxon>
        <taxon>Candidatus Infernicultor</taxon>
    </lineage>
</organism>
<dbReference type="InterPro" id="IPR001949">
    <property type="entry name" value="NADH-UbQ_OxRdtase_51kDa_CS"/>
</dbReference>
<dbReference type="Gene3D" id="3.40.30.10">
    <property type="entry name" value="Glutaredoxin"/>
    <property type="match status" value="1"/>
</dbReference>
<dbReference type="InterPro" id="IPR002023">
    <property type="entry name" value="NuoE-like"/>
</dbReference>
<dbReference type="Gene3D" id="1.10.10.1590">
    <property type="entry name" value="NADH-quinone oxidoreductase subunit E"/>
    <property type="match status" value="1"/>
</dbReference>
<keyword evidence="3" id="KW-0004">4Fe-4S</keyword>
<dbReference type="SUPFAM" id="SSF142019">
    <property type="entry name" value="Nqo1 FMN-binding domain-like"/>
    <property type="match status" value="1"/>
</dbReference>
<feature type="domain" description="NADH-ubiquinone oxidoreductase 51kDa subunit iron-sulphur binding" evidence="9">
    <location>
        <begin position="496"/>
        <end position="541"/>
    </location>
</feature>
<dbReference type="InterPro" id="IPR036249">
    <property type="entry name" value="Thioredoxin-like_sf"/>
</dbReference>
<dbReference type="FunFam" id="1.20.1440.230:FF:000001">
    <property type="entry name" value="Mitochondrial NADH dehydrogenase flavoprotein 1"/>
    <property type="match status" value="1"/>
</dbReference>
<evidence type="ECO:0000259" key="9">
    <source>
        <dbReference type="SMART" id="SM00928"/>
    </source>
</evidence>
<gene>
    <name evidence="10" type="ORF">AUK42_02440</name>
</gene>
<evidence type="ECO:0000256" key="2">
    <source>
        <dbReference type="ARBA" id="ARBA00010643"/>
    </source>
</evidence>
<dbReference type="Gene3D" id="3.10.20.600">
    <property type="match status" value="1"/>
</dbReference>
<dbReference type="GO" id="GO:0046872">
    <property type="term" value="F:metal ion binding"/>
    <property type="evidence" value="ECO:0007669"/>
    <property type="project" value="UniProtKB-KW"/>
</dbReference>
<dbReference type="InterPro" id="IPR042128">
    <property type="entry name" value="NuoE_dom"/>
</dbReference>
<comment type="similarity">
    <text evidence="1">Belongs to the complex I 51 kDa subunit family.</text>
</comment>
<dbReference type="PROSITE" id="PS00645">
    <property type="entry name" value="COMPLEX1_51K_2"/>
    <property type="match status" value="1"/>
</dbReference>
<dbReference type="InterPro" id="IPR011538">
    <property type="entry name" value="Nuo51_FMN-bd"/>
</dbReference>
<evidence type="ECO:0000256" key="6">
    <source>
        <dbReference type="ARBA" id="ARBA00023004"/>
    </source>
</evidence>
<evidence type="ECO:0000313" key="10">
    <source>
        <dbReference type="EMBL" id="OIP72129.1"/>
    </source>
</evidence>
<dbReference type="SMART" id="SM00928">
    <property type="entry name" value="NADH_4Fe-4S"/>
    <property type="match status" value="1"/>
</dbReference>
<dbReference type="PROSITE" id="PS01099">
    <property type="entry name" value="COMPLEX1_24K"/>
    <property type="match status" value="1"/>
</dbReference>
<dbReference type="GO" id="GO:0008137">
    <property type="term" value="F:NADH dehydrogenase (ubiquinone) activity"/>
    <property type="evidence" value="ECO:0007669"/>
    <property type="project" value="InterPro"/>
</dbReference>
<evidence type="ECO:0000256" key="1">
    <source>
        <dbReference type="ARBA" id="ARBA00007523"/>
    </source>
</evidence>
<sequence>MEDLMISEVTNCYENKSENLIQILREIHKKQNYITPTQLEEVAQKLNLPLSKVYGAVTFYTLLSPKPKGKYVLRICSSTPCYMAGSENLLKYLKDKLKIQEGETSADGLFTLESTSCLGICAVAPAIMVNDRVYGDLNIQKLDQIIERRKRGKIEKEKFVSLRANILSNKEGRIVLQNCGIINPESIEEYKMRNGYAALSKAIIKMTPQEVIKEVKDSKLVGRGGAAFPTGLKWEFTFRAADKPKYIVCNADEGEPGTFKDRLILENDPHKIVEAMVIAGYAVGAEYGYIYIRGEYNLSIKRIKQAIEMAKEQNYLGKNILGTKFSFNLVIREGAGAYICGDETALMESIEGKRGEPRLKPPYPPTSGLWNKPTVINNVETLANIPSIILKGADWYNKIGLVESTGTKVLTLLGDIKNQGAVEVPLGTNLKDILYDIGGGIKEGKKLKMVQLGGPSGSYLSPDMIDISLDYKVLSQAGLTLGSGVVLVLCEDRCTVDIVRNIARFFQHESCGKCTPCREGTAIIYQILTKIALGKGENNDLETLKLLGEIMKDASFCGLGQTAPNSLLNTLQLFPEEYREHIQKKGCPLNVCRE</sequence>
<comment type="caution">
    <text evidence="10">The sequence shown here is derived from an EMBL/GenBank/DDBJ whole genome shotgun (WGS) entry which is preliminary data.</text>
</comment>
<dbReference type="EMBL" id="MNYY01000051">
    <property type="protein sequence ID" value="OIP72129.1"/>
    <property type="molecule type" value="Genomic_DNA"/>
</dbReference>
<accession>A0A1J5GHA6</accession>
<reference evidence="10 11" key="1">
    <citation type="journal article" date="2016" name="Environ. Microbiol.">
        <title>Genomic resolution of a cold subsurface aquifer community provides metabolic insights for novel microbes adapted to high CO concentrations.</title>
        <authorList>
            <person name="Probst A.J."/>
            <person name="Castelle C.J."/>
            <person name="Singh A."/>
            <person name="Brown C.T."/>
            <person name="Anantharaman K."/>
            <person name="Sharon I."/>
            <person name="Hug L.A."/>
            <person name="Burstein D."/>
            <person name="Emerson J.B."/>
            <person name="Thomas B.C."/>
            <person name="Banfield J.F."/>
        </authorList>
    </citation>
    <scope>NUCLEOTIDE SEQUENCE [LARGE SCALE GENOMIC DNA]</scope>
    <source>
        <strain evidence="10">CG2_30_33_13</strain>
    </source>
</reference>
<dbReference type="AlphaFoldDB" id="A0A1J5GHA6"/>
<dbReference type="Pfam" id="PF01257">
    <property type="entry name" value="2Fe-2S_thioredx"/>
    <property type="match status" value="1"/>
</dbReference>
<comment type="similarity">
    <text evidence="2">Belongs to the complex I 24 kDa subunit family.</text>
</comment>
<dbReference type="Pfam" id="PF10589">
    <property type="entry name" value="NADH_4Fe-4S"/>
    <property type="match status" value="1"/>
</dbReference>
<dbReference type="GO" id="GO:0010181">
    <property type="term" value="F:FMN binding"/>
    <property type="evidence" value="ECO:0007669"/>
    <property type="project" value="InterPro"/>
</dbReference>
<proteinExistence type="inferred from homology"/>
<evidence type="ECO:0000313" key="11">
    <source>
        <dbReference type="Proteomes" id="UP000182763"/>
    </source>
</evidence>
<dbReference type="SUPFAM" id="SSF140490">
    <property type="entry name" value="Nqo1C-terminal domain-like"/>
    <property type="match status" value="1"/>
</dbReference>
<dbReference type="Gene3D" id="3.40.50.11540">
    <property type="entry name" value="NADH-ubiquinone oxidoreductase 51kDa subunit"/>
    <property type="match status" value="1"/>
</dbReference>
<dbReference type="NCBIfam" id="NF010120">
    <property type="entry name" value="PRK13596.1"/>
    <property type="match status" value="1"/>
</dbReference>
<keyword evidence="5" id="KW-0479">Metal-binding</keyword>
<evidence type="ECO:0000256" key="5">
    <source>
        <dbReference type="ARBA" id="ARBA00022723"/>
    </source>
</evidence>
<dbReference type="FunFam" id="3.40.50.11540:FF:000001">
    <property type="entry name" value="NADH dehydrogenase [ubiquinone] flavoprotein 1, mitochondrial"/>
    <property type="match status" value="1"/>
</dbReference>
<protein>
    <recommendedName>
        <fullName evidence="9">NADH-ubiquinone oxidoreductase 51kDa subunit iron-sulphur binding domain-containing protein</fullName>
    </recommendedName>
</protein>
<dbReference type="SUPFAM" id="SSF52833">
    <property type="entry name" value="Thioredoxin-like"/>
    <property type="match status" value="1"/>
</dbReference>
<dbReference type="InterPro" id="IPR041921">
    <property type="entry name" value="NuoE_N"/>
</dbReference>
<dbReference type="PANTHER" id="PTHR43578">
    <property type="entry name" value="NADH-QUINONE OXIDOREDUCTASE SUBUNIT F"/>
    <property type="match status" value="1"/>
</dbReference>
<dbReference type="STRING" id="1805029.AUK42_02440"/>
<dbReference type="GO" id="GO:0051539">
    <property type="term" value="F:4 iron, 4 sulfur cluster binding"/>
    <property type="evidence" value="ECO:0007669"/>
    <property type="project" value="UniProtKB-KW"/>
</dbReference>
<dbReference type="Pfam" id="PF01512">
    <property type="entry name" value="Complex1_51K"/>
    <property type="match status" value="1"/>
</dbReference>
<keyword evidence="6" id="KW-0408">Iron</keyword>
<name>A0A1J5GHA6_9BACT</name>
<dbReference type="InterPro" id="IPR019575">
    <property type="entry name" value="Nuop51_4Fe4S-bd"/>
</dbReference>
<dbReference type="PROSITE" id="PS00644">
    <property type="entry name" value="COMPLEX1_51K_1"/>
    <property type="match status" value="1"/>
</dbReference>
<dbReference type="CDD" id="cd03064">
    <property type="entry name" value="TRX_Fd_NuoE"/>
    <property type="match status" value="1"/>
</dbReference>
<dbReference type="Gene3D" id="6.10.250.1450">
    <property type="match status" value="1"/>
</dbReference>
<evidence type="ECO:0000256" key="7">
    <source>
        <dbReference type="ARBA" id="ARBA00023014"/>
    </source>
</evidence>
<dbReference type="Gene3D" id="1.20.1440.230">
    <property type="entry name" value="NADH-ubiquinone oxidoreductase 51kDa subunit, iron-sulphur binding domain"/>
    <property type="match status" value="1"/>
</dbReference>
<keyword evidence="4" id="KW-0001">2Fe-2S</keyword>
<evidence type="ECO:0000256" key="3">
    <source>
        <dbReference type="ARBA" id="ARBA00022485"/>
    </source>
</evidence>
<evidence type="ECO:0000256" key="8">
    <source>
        <dbReference type="ARBA" id="ARBA00034078"/>
    </source>
</evidence>
<dbReference type="SUPFAM" id="SSF142984">
    <property type="entry name" value="Nqo1 middle domain-like"/>
    <property type="match status" value="1"/>
</dbReference>
<comment type="cofactor">
    <cofactor evidence="8">
        <name>[2Fe-2S] cluster</name>
        <dbReference type="ChEBI" id="CHEBI:190135"/>
    </cofactor>
</comment>
<evidence type="ECO:0000256" key="4">
    <source>
        <dbReference type="ARBA" id="ARBA00022714"/>
    </source>
</evidence>
<dbReference type="PANTHER" id="PTHR43578:SF3">
    <property type="entry name" value="NADH-QUINONE OXIDOREDUCTASE SUBUNIT F"/>
    <property type="match status" value="1"/>
</dbReference>
<dbReference type="Proteomes" id="UP000182763">
    <property type="component" value="Unassembled WGS sequence"/>
</dbReference>
<dbReference type="InterPro" id="IPR037225">
    <property type="entry name" value="Nuo51_FMN-bd_sf"/>
</dbReference>
<dbReference type="GO" id="GO:0051537">
    <property type="term" value="F:2 iron, 2 sulfur cluster binding"/>
    <property type="evidence" value="ECO:0007669"/>
    <property type="project" value="UniProtKB-KW"/>
</dbReference>
<dbReference type="GO" id="GO:0016491">
    <property type="term" value="F:oxidoreductase activity"/>
    <property type="evidence" value="ECO:0007669"/>
    <property type="project" value="InterPro"/>
</dbReference>
<dbReference type="InterPro" id="IPR037207">
    <property type="entry name" value="Nuop51_4Fe4S-bd_sf"/>
</dbReference>
<keyword evidence="7" id="KW-0411">Iron-sulfur</keyword>